<evidence type="ECO:0000313" key="1">
    <source>
        <dbReference type="EMBL" id="KAK4715709.1"/>
    </source>
</evidence>
<protein>
    <recommendedName>
        <fullName evidence="3">F-box associated domain-containing protein</fullName>
    </recommendedName>
</protein>
<evidence type="ECO:0000313" key="2">
    <source>
        <dbReference type="Proteomes" id="UP001311915"/>
    </source>
</evidence>
<evidence type="ECO:0008006" key="3">
    <source>
        <dbReference type="Google" id="ProtNLM"/>
    </source>
</evidence>
<dbReference type="Proteomes" id="UP001311915">
    <property type="component" value="Unassembled WGS sequence"/>
</dbReference>
<dbReference type="AlphaFoldDB" id="A0AAV9KQU9"/>
<organism evidence="1 2">
    <name type="scientific">Solanum pinnatisectum</name>
    <name type="common">tansyleaf nightshade</name>
    <dbReference type="NCBI Taxonomy" id="50273"/>
    <lineage>
        <taxon>Eukaryota</taxon>
        <taxon>Viridiplantae</taxon>
        <taxon>Streptophyta</taxon>
        <taxon>Embryophyta</taxon>
        <taxon>Tracheophyta</taxon>
        <taxon>Spermatophyta</taxon>
        <taxon>Magnoliopsida</taxon>
        <taxon>eudicotyledons</taxon>
        <taxon>Gunneridae</taxon>
        <taxon>Pentapetalae</taxon>
        <taxon>asterids</taxon>
        <taxon>lamiids</taxon>
        <taxon>Solanales</taxon>
        <taxon>Solanaceae</taxon>
        <taxon>Solanoideae</taxon>
        <taxon>Solaneae</taxon>
        <taxon>Solanum</taxon>
    </lineage>
</organism>
<name>A0AAV9KQU9_9SOLN</name>
<dbReference type="PANTHER" id="PTHR31672">
    <property type="entry name" value="BNACNNG10540D PROTEIN"/>
    <property type="match status" value="1"/>
</dbReference>
<dbReference type="EMBL" id="JAWPEI010000009">
    <property type="protein sequence ID" value="KAK4715709.1"/>
    <property type="molecule type" value="Genomic_DNA"/>
</dbReference>
<dbReference type="PANTHER" id="PTHR31672:SF13">
    <property type="entry name" value="F-BOX PROTEIN CPR30-LIKE"/>
    <property type="match status" value="1"/>
</dbReference>
<proteinExistence type="predicted"/>
<accession>A0AAV9KQU9</accession>
<dbReference type="InterPro" id="IPR050796">
    <property type="entry name" value="SCF_F-box_component"/>
</dbReference>
<keyword evidence="2" id="KW-1185">Reference proteome</keyword>
<comment type="caution">
    <text evidence="1">The sequence shown here is derived from an EMBL/GenBank/DDBJ whole genome shotgun (WGS) entry which is preliminary data.</text>
</comment>
<reference evidence="1 2" key="1">
    <citation type="submission" date="2023-10" db="EMBL/GenBank/DDBJ databases">
        <title>Genome-Wide Identification Analysis in wild type Solanum Pinnatisectum Reveals Some Genes Defensing Phytophthora Infestans.</title>
        <authorList>
            <person name="Sun C."/>
        </authorList>
    </citation>
    <scope>NUCLEOTIDE SEQUENCE [LARGE SCALE GENOMIC DNA]</scope>
    <source>
        <strain evidence="1">LQN</strain>
        <tissue evidence="1">Leaf</tissue>
    </source>
</reference>
<gene>
    <name evidence="1" type="ORF">R3W88_014047</name>
</gene>
<sequence>MALECFNWITQLLCGRCDDEEVLSCIRRLPDCLIIEILSRLPADSLLRSIPKTLISSRYFSTLHLKRARPLLMIHCGNYYFLDKEQKLFVFDEREMFMEVVIEDDFMINEAKKHQPRLRYSCEGVLVFSIVYSPPIYIIFNPTTREEVMVEHKFKHGCLCAFYYCSLTRQFKLVFERIENSLCRYFIYSLRTETRKKIHCPTPSLMTNNSSPAIVNGAVHFLVNRDTKKPNLTYMPHPGGSCSSWKIHYSMSLLVKDDCLSLCQLFIYKNRLDIWILEDYEARLWTKKCNVKLVFDNQGITKSTRLLCSCDYWGTIMNMSWIIKPLHFLDGELVFHWYYKGIFMYNMDHNTLRNIQGPEGSRPFTCYTYKKSLLTIA</sequence>